<protein>
    <submittedName>
        <fullName evidence="1">Uncharacterized protein</fullName>
    </submittedName>
</protein>
<organism evidence="1 2">
    <name type="scientific">Salimicrobium album</name>
    <dbReference type="NCBI Taxonomy" id="50717"/>
    <lineage>
        <taxon>Bacteria</taxon>
        <taxon>Bacillati</taxon>
        <taxon>Bacillota</taxon>
        <taxon>Bacilli</taxon>
        <taxon>Bacillales</taxon>
        <taxon>Bacillaceae</taxon>
        <taxon>Salimicrobium</taxon>
    </lineage>
</organism>
<dbReference type="RefSeq" id="WP_076572026.1">
    <property type="nucleotide sequence ID" value="NZ_FNOS01000006.1"/>
</dbReference>
<gene>
    <name evidence="1" type="ORF">SAMN04488081_2289</name>
</gene>
<proteinExistence type="predicted"/>
<evidence type="ECO:0000313" key="2">
    <source>
        <dbReference type="Proteomes" id="UP000198647"/>
    </source>
</evidence>
<name>A0A1H3HUQ3_9BACI</name>
<evidence type="ECO:0000313" key="1">
    <source>
        <dbReference type="EMBL" id="SDY19226.1"/>
    </source>
</evidence>
<keyword evidence="2" id="KW-1185">Reference proteome</keyword>
<reference evidence="1 2" key="1">
    <citation type="submission" date="2016-10" db="EMBL/GenBank/DDBJ databases">
        <authorList>
            <person name="Varghese N."/>
            <person name="Submissions S."/>
        </authorList>
    </citation>
    <scope>NUCLEOTIDE SEQUENCE [LARGE SCALE GENOMIC DNA]</scope>
    <source>
        <strain evidence="1 2">DSM 20748</strain>
    </source>
</reference>
<accession>A0A1H3HUQ3</accession>
<comment type="caution">
    <text evidence="1">The sequence shown here is derived from an EMBL/GenBank/DDBJ whole genome shotgun (WGS) entry which is preliminary data.</text>
</comment>
<dbReference type="EMBL" id="FNOS01000006">
    <property type="protein sequence ID" value="SDY19226.1"/>
    <property type="molecule type" value="Genomic_DNA"/>
</dbReference>
<dbReference type="Proteomes" id="UP000198647">
    <property type="component" value="Unassembled WGS sequence"/>
</dbReference>
<sequence>MKTASQLLWEGIENKITDWQARPFVVEYDLADFLKQTREQLQVMEFTEAEQLTEKFLLFLDRTGTKR</sequence>